<keyword evidence="8" id="KW-1185">Reference proteome</keyword>
<dbReference type="PANTHER" id="PTHR30213">
    <property type="entry name" value="INNER MEMBRANE PROTEIN YHJD"/>
    <property type="match status" value="1"/>
</dbReference>
<keyword evidence="4 6" id="KW-1133">Transmembrane helix</keyword>
<evidence type="ECO:0000313" key="7">
    <source>
        <dbReference type="EMBL" id="TPE45114.1"/>
    </source>
</evidence>
<dbReference type="EMBL" id="VFRP01000058">
    <property type="protein sequence ID" value="TPE45114.1"/>
    <property type="molecule type" value="Genomic_DNA"/>
</dbReference>
<evidence type="ECO:0000256" key="2">
    <source>
        <dbReference type="ARBA" id="ARBA00022475"/>
    </source>
</evidence>
<keyword evidence="3 6" id="KW-0812">Transmembrane</keyword>
<dbReference type="GO" id="GO:0005886">
    <property type="term" value="C:plasma membrane"/>
    <property type="evidence" value="ECO:0007669"/>
    <property type="project" value="UniProtKB-SubCell"/>
</dbReference>
<protein>
    <submittedName>
        <fullName evidence="7">YihY/virulence factor BrkB family protein</fullName>
    </submittedName>
</protein>
<proteinExistence type="predicted"/>
<dbReference type="Proteomes" id="UP000319255">
    <property type="component" value="Unassembled WGS sequence"/>
</dbReference>
<feature type="transmembrane region" description="Helical" evidence="6">
    <location>
        <begin position="146"/>
        <end position="170"/>
    </location>
</feature>
<evidence type="ECO:0000256" key="3">
    <source>
        <dbReference type="ARBA" id="ARBA00022692"/>
    </source>
</evidence>
<evidence type="ECO:0000256" key="6">
    <source>
        <dbReference type="SAM" id="Phobius"/>
    </source>
</evidence>
<organism evidence="7 8">
    <name type="scientific">Amaricoccus solimangrovi</name>
    <dbReference type="NCBI Taxonomy" id="2589815"/>
    <lineage>
        <taxon>Bacteria</taxon>
        <taxon>Pseudomonadati</taxon>
        <taxon>Pseudomonadota</taxon>
        <taxon>Alphaproteobacteria</taxon>
        <taxon>Rhodobacterales</taxon>
        <taxon>Paracoccaceae</taxon>
        <taxon>Amaricoccus</taxon>
    </lineage>
</organism>
<comment type="subcellular location">
    <subcellularLocation>
        <location evidence="1">Cell membrane</location>
        <topology evidence="1">Multi-pass membrane protein</topology>
    </subcellularLocation>
</comment>
<keyword evidence="5 6" id="KW-0472">Membrane</keyword>
<gene>
    <name evidence="7" type="ORF">FJM51_22690</name>
</gene>
<feature type="transmembrane region" description="Helical" evidence="6">
    <location>
        <begin position="255"/>
        <end position="275"/>
    </location>
</feature>
<feature type="transmembrane region" description="Helical" evidence="6">
    <location>
        <begin position="221"/>
        <end position="243"/>
    </location>
</feature>
<dbReference type="OrthoDB" id="9781030at2"/>
<feature type="transmembrane region" description="Helical" evidence="6">
    <location>
        <begin position="109"/>
        <end position="134"/>
    </location>
</feature>
<evidence type="ECO:0000256" key="5">
    <source>
        <dbReference type="ARBA" id="ARBA00023136"/>
    </source>
</evidence>
<evidence type="ECO:0000256" key="4">
    <source>
        <dbReference type="ARBA" id="ARBA00022989"/>
    </source>
</evidence>
<dbReference type="PANTHER" id="PTHR30213:SF0">
    <property type="entry name" value="UPF0761 MEMBRANE PROTEIN YIHY"/>
    <property type="match status" value="1"/>
</dbReference>
<evidence type="ECO:0000256" key="1">
    <source>
        <dbReference type="ARBA" id="ARBA00004651"/>
    </source>
</evidence>
<accession>A0A501WAM5</accession>
<keyword evidence="2" id="KW-1003">Cell membrane</keyword>
<reference evidence="7 8" key="1">
    <citation type="submission" date="2019-06" db="EMBL/GenBank/DDBJ databases">
        <title>A novel bacterium of genus Amaricoccus, isolated from marine sediment.</title>
        <authorList>
            <person name="Huang H."/>
            <person name="Mo K."/>
            <person name="Hu Y."/>
        </authorList>
    </citation>
    <scope>NUCLEOTIDE SEQUENCE [LARGE SCALE GENOMIC DNA]</scope>
    <source>
        <strain evidence="7 8">HB172011</strain>
    </source>
</reference>
<dbReference type="PIRSF" id="PIRSF035875">
    <property type="entry name" value="RNase_BN"/>
    <property type="match status" value="1"/>
</dbReference>
<dbReference type="Pfam" id="PF03631">
    <property type="entry name" value="Virul_fac_BrkB"/>
    <property type="match status" value="1"/>
</dbReference>
<dbReference type="AlphaFoldDB" id="A0A501WAM5"/>
<evidence type="ECO:0000313" key="8">
    <source>
        <dbReference type="Proteomes" id="UP000319255"/>
    </source>
</evidence>
<comment type="caution">
    <text evidence="7">The sequence shown here is derived from an EMBL/GenBank/DDBJ whole genome shotgun (WGS) entry which is preliminary data.</text>
</comment>
<feature type="transmembrane region" description="Helical" evidence="6">
    <location>
        <begin position="190"/>
        <end position="209"/>
    </location>
</feature>
<dbReference type="RefSeq" id="WP_140456379.1">
    <property type="nucleotide sequence ID" value="NZ_VFRP01000058.1"/>
</dbReference>
<feature type="transmembrane region" description="Helical" evidence="6">
    <location>
        <begin position="35"/>
        <end position="55"/>
    </location>
</feature>
<sequence length="295" mass="31582">MARLKEWAHYPWGRILRRAAAESRRDKVSMVASGVAFRATLAIFPAVAVLVWVGAQLLGAAEVQSAVRSVFSGLPESTRAIVERAMSSKLASDPASGHANSFPGSAAPWFGILFAVWSANSGVWALLVALNSIFERLESRGFLRRAAISMAFTAGALGMGIVVIALTVVVPYLRLLPAIPADWLAATRYLRWPMLYLLAAAGLGVLYRYAPNREGERWPLVTVGGLGAAAALVGASAIFSWLVDHFARLTVTYGSLSTVIAFMIWLWLSFALVLAGAELDAAVERETMTGTKSAS</sequence>
<dbReference type="InterPro" id="IPR017039">
    <property type="entry name" value="Virul_fac_BrkB"/>
</dbReference>
<name>A0A501WAM5_9RHOB</name>